<organism evidence="2 3">
    <name type="scientific">Artemia franciscana</name>
    <name type="common">Brine shrimp</name>
    <name type="synonym">Artemia sanfranciscana</name>
    <dbReference type="NCBI Taxonomy" id="6661"/>
    <lineage>
        <taxon>Eukaryota</taxon>
        <taxon>Metazoa</taxon>
        <taxon>Ecdysozoa</taxon>
        <taxon>Arthropoda</taxon>
        <taxon>Crustacea</taxon>
        <taxon>Branchiopoda</taxon>
        <taxon>Anostraca</taxon>
        <taxon>Artemiidae</taxon>
        <taxon>Artemia</taxon>
    </lineage>
</organism>
<evidence type="ECO:0000313" key="2">
    <source>
        <dbReference type="EMBL" id="KAK2701892.1"/>
    </source>
</evidence>
<name>A0AA88KT17_ARTSF</name>
<protein>
    <submittedName>
        <fullName evidence="2">Uncharacterized protein</fullName>
    </submittedName>
</protein>
<feature type="region of interest" description="Disordered" evidence="1">
    <location>
        <begin position="81"/>
        <end position="101"/>
    </location>
</feature>
<accession>A0AA88KT17</accession>
<feature type="region of interest" description="Disordered" evidence="1">
    <location>
        <begin position="142"/>
        <end position="165"/>
    </location>
</feature>
<sequence>MPHATVITPPRVTIFNHPVKELRSQSCDGSSSSAPNFAVMGGQISESPLVSDKPPLSPGKIIGGFILQFVSDTEEKKELSSIFRSESSGEESEKISRTKTRVGSIGNQTFKPIDKPHKCERKQTFKPRNTVHEASDNFFEIPSESVSSPAKTDIPSTNDNLDSSSSQIINLGSNIDSMAMVNAGDVAIVRRMRRKKSPNLGVEKAQVN</sequence>
<proteinExistence type="predicted"/>
<feature type="compositionally biased region" description="Polar residues" evidence="1">
    <location>
        <begin position="144"/>
        <end position="165"/>
    </location>
</feature>
<dbReference type="AlphaFoldDB" id="A0AA88KT17"/>
<dbReference type="EMBL" id="JAVRJZ010001296">
    <property type="protein sequence ID" value="KAK2701892.1"/>
    <property type="molecule type" value="Genomic_DNA"/>
</dbReference>
<keyword evidence="3" id="KW-1185">Reference proteome</keyword>
<evidence type="ECO:0000313" key="3">
    <source>
        <dbReference type="Proteomes" id="UP001187531"/>
    </source>
</evidence>
<dbReference type="Proteomes" id="UP001187531">
    <property type="component" value="Unassembled WGS sequence"/>
</dbReference>
<evidence type="ECO:0000256" key="1">
    <source>
        <dbReference type="SAM" id="MobiDB-lite"/>
    </source>
</evidence>
<reference evidence="2" key="1">
    <citation type="submission" date="2023-07" db="EMBL/GenBank/DDBJ databases">
        <title>Chromosome-level genome assembly of Artemia franciscana.</title>
        <authorList>
            <person name="Jo E."/>
        </authorList>
    </citation>
    <scope>NUCLEOTIDE SEQUENCE</scope>
    <source>
        <tissue evidence="2">Whole body</tissue>
    </source>
</reference>
<gene>
    <name evidence="2" type="ORF">QYM36_019490</name>
</gene>
<comment type="caution">
    <text evidence="2">The sequence shown here is derived from an EMBL/GenBank/DDBJ whole genome shotgun (WGS) entry which is preliminary data.</text>
</comment>